<name>A0A8A7KHQ7_9FIRM</name>
<evidence type="ECO:0000256" key="1">
    <source>
        <dbReference type="ARBA" id="ARBA00023015"/>
    </source>
</evidence>
<evidence type="ECO:0000313" key="5">
    <source>
        <dbReference type="EMBL" id="QTL97412.1"/>
    </source>
</evidence>
<proteinExistence type="predicted"/>
<keyword evidence="6" id="KW-1185">Reference proteome</keyword>
<sequence length="144" mass="16568">MNDQEVGMVVHSLTKLIRRHLENSINFQYAKSITGTNGWIIAYLAENRDKDIFQKDLEEKFSVTRSTISKVVKLMEQKGLIARCSVPDDARLKKLMLTSQALTLHNAIKDDIKNLEATLTRGFTQEEIDNFFSYIERMKSNLAE</sequence>
<dbReference type="GO" id="GO:0003700">
    <property type="term" value="F:DNA-binding transcription factor activity"/>
    <property type="evidence" value="ECO:0007669"/>
    <property type="project" value="InterPro"/>
</dbReference>
<keyword evidence="2" id="KW-0238">DNA-binding</keyword>
<dbReference type="AlphaFoldDB" id="A0A8A7KHQ7"/>
<dbReference type="EMBL" id="CP046640">
    <property type="protein sequence ID" value="QTL97412.1"/>
    <property type="molecule type" value="Genomic_DNA"/>
</dbReference>
<keyword evidence="1" id="KW-0805">Transcription regulation</keyword>
<evidence type="ECO:0000259" key="4">
    <source>
        <dbReference type="PROSITE" id="PS50995"/>
    </source>
</evidence>
<dbReference type="PRINTS" id="PR00598">
    <property type="entry name" value="HTHMARR"/>
</dbReference>
<keyword evidence="3" id="KW-0804">Transcription</keyword>
<dbReference type="KEGG" id="ifn:GM661_05155"/>
<dbReference type="PANTHER" id="PTHR42756">
    <property type="entry name" value="TRANSCRIPTIONAL REGULATOR, MARR"/>
    <property type="match status" value="1"/>
</dbReference>
<dbReference type="Proteomes" id="UP000665020">
    <property type="component" value="Chromosome"/>
</dbReference>
<evidence type="ECO:0000256" key="3">
    <source>
        <dbReference type="ARBA" id="ARBA00023163"/>
    </source>
</evidence>
<dbReference type="PANTHER" id="PTHR42756:SF1">
    <property type="entry name" value="TRANSCRIPTIONAL REPRESSOR OF EMRAB OPERON"/>
    <property type="match status" value="1"/>
</dbReference>
<dbReference type="PROSITE" id="PS50995">
    <property type="entry name" value="HTH_MARR_2"/>
    <property type="match status" value="1"/>
</dbReference>
<evidence type="ECO:0000256" key="2">
    <source>
        <dbReference type="ARBA" id="ARBA00023125"/>
    </source>
</evidence>
<dbReference type="GO" id="GO:0003677">
    <property type="term" value="F:DNA binding"/>
    <property type="evidence" value="ECO:0007669"/>
    <property type="project" value="UniProtKB-KW"/>
</dbReference>
<dbReference type="SUPFAM" id="SSF46785">
    <property type="entry name" value="Winged helix' DNA-binding domain"/>
    <property type="match status" value="1"/>
</dbReference>
<dbReference type="InterPro" id="IPR036388">
    <property type="entry name" value="WH-like_DNA-bd_sf"/>
</dbReference>
<dbReference type="Gene3D" id="1.10.10.10">
    <property type="entry name" value="Winged helix-like DNA-binding domain superfamily/Winged helix DNA-binding domain"/>
    <property type="match status" value="1"/>
</dbReference>
<reference evidence="5" key="1">
    <citation type="submission" date="2019-12" db="EMBL/GenBank/DDBJ databases">
        <authorList>
            <person name="zhang j."/>
            <person name="sun C.M."/>
        </authorList>
    </citation>
    <scope>NUCLEOTIDE SEQUENCE</scope>
    <source>
        <strain evidence="5">NS-1</strain>
    </source>
</reference>
<dbReference type="RefSeq" id="WP_230869040.1">
    <property type="nucleotide sequence ID" value="NZ_CP046640.1"/>
</dbReference>
<protein>
    <submittedName>
        <fullName evidence="5">MarR family transcriptional regulator</fullName>
    </submittedName>
</protein>
<evidence type="ECO:0000313" key="6">
    <source>
        <dbReference type="Proteomes" id="UP000665020"/>
    </source>
</evidence>
<accession>A0A8A7KHQ7</accession>
<dbReference type="Pfam" id="PF12802">
    <property type="entry name" value="MarR_2"/>
    <property type="match status" value="1"/>
</dbReference>
<dbReference type="SMART" id="SM00347">
    <property type="entry name" value="HTH_MARR"/>
    <property type="match status" value="1"/>
</dbReference>
<feature type="domain" description="HTH marR-type" evidence="4">
    <location>
        <begin position="3"/>
        <end position="140"/>
    </location>
</feature>
<organism evidence="5 6">
    <name type="scientific">Iocasia fonsfrigidae</name>
    <dbReference type="NCBI Taxonomy" id="2682810"/>
    <lineage>
        <taxon>Bacteria</taxon>
        <taxon>Bacillati</taxon>
        <taxon>Bacillota</taxon>
        <taxon>Clostridia</taxon>
        <taxon>Halanaerobiales</taxon>
        <taxon>Halanaerobiaceae</taxon>
        <taxon>Iocasia</taxon>
    </lineage>
</organism>
<gene>
    <name evidence="5" type="ORF">GM661_05155</name>
</gene>
<dbReference type="InterPro" id="IPR036390">
    <property type="entry name" value="WH_DNA-bd_sf"/>
</dbReference>
<dbReference type="InterPro" id="IPR000835">
    <property type="entry name" value="HTH_MarR-typ"/>
</dbReference>